<name>A0A834GDP1_RHOSS</name>
<protein>
    <submittedName>
        <fullName evidence="2">Uncharacterized protein</fullName>
    </submittedName>
</protein>
<organism evidence="2 3">
    <name type="scientific">Rhododendron simsii</name>
    <name type="common">Sims's rhododendron</name>
    <dbReference type="NCBI Taxonomy" id="118357"/>
    <lineage>
        <taxon>Eukaryota</taxon>
        <taxon>Viridiplantae</taxon>
        <taxon>Streptophyta</taxon>
        <taxon>Embryophyta</taxon>
        <taxon>Tracheophyta</taxon>
        <taxon>Spermatophyta</taxon>
        <taxon>Magnoliopsida</taxon>
        <taxon>eudicotyledons</taxon>
        <taxon>Gunneridae</taxon>
        <taxon>Pentapetalae</taxon>
        <taxon>asterids</taxon>
        <taxon>Ericales</taxon>
        <taxon>Ericaceae</taxon>
        <taxon>Ericoideae</taxon>
        <taxon>Rhodoreae</taxon>
        <taxon>Rhododendron</taxon>
    </lineage>
</organism>
<sequence>MSEGSSTKFTRRDEEILAQVMEQFGHARTYGLGGFFADIFGGGYRQSQEHNRIFQAQLQDQFQLYRVQFETQMKDTMDTQMDAMLTETQSQAATIQALQSRMDLLELYLGIRVGPVAQKPAHKEPVHSQQNLDASSTHLTTTQDHQPVPPPQPRINLQEFTSSSSPRVSIQRGQQSKKHGEDFVDFLRNLLALPVGTVIRILNNNRSLLGSLGEDLFGGIENRSLSDFYPPYILP</sequence>
<feature type="compositionally biased region" description="Polar residues" evidence="1">
    <location>
        <begin position="158"/>
        <end position="174"/>
    </location>
</feature>
<gene>
    <name evidence="2" type="ORF">RHSIM_Rhsim09G0158800</name>
</gene>
<dbReference type="EMBL" id="WJXA01000009">
    <property type="protein sequence ID" value="KAF7132475.1"/>
    <property type="molecule type" value="Genomic_DNA"/>
</dbReference>
<evidence type="ECO:0000313" key="2">
    <source>
        <dbReference type="EMBL" id="KAF7132475.1"/>
    </source>
</evidence>
<proteinExistence type="predicted"/>
<dbReference type="OrthoDB" id="1732698at2759"/>
<evidence type="ECO:0000256" key="1">
    <source>
        <dbReference type="SAM" id="MobiDB-lite"/>
    </source>
</evidence>
<keyword evidence="3" id="KW-1185">Reference proteome</keyword>
<dbReference type="Proteomes" id="UP000626092">
    <property type="component" value="Unassembled WGS sequence"/>
</dbReference>
<accession>A0A834GDP1</accession>
<dbReference type="AlphaFoldDB" id="A0A834GDP1"/>
<evidence type="ECO:0000313" key="3">
    <source>
        <dbReference type="Proteomes" id="UP000626092"/>
    </source>
</evidence>
<comment type="caution">
    <text evidence="2">The sequence shown here is derived from an EMBL/GenBank/DDBJ whole genome shotgun (WGS) entry which is preliminary data.</text>
</comment>
<feature type="region of interest" description="Disordered" evidence="1">
    <location>
        <begin position="119"/>
        <end position="176"/>
    </location>
</feature>
<reference evidence="2" key="1">
    <citation type="submission" date="2019-11" db="EMBL/GenBank/DDBJ databases">
        <authorList>
            <person name="Liu Y."/>
            <person name="Hou J."/>
            <person name="Li T.-Q."/>
            <person name="Guan C.-H."/>
            <person name="Wu X."/>
            <person name="Wu H.-Z."/>
            <person name="Ling F."/>
            <person name="Zhang R."/>
            <person name="Shi X.-G."/>
            <person name="Ren J.-P."/>
            <person name="Chen E.-F."/>
            <person name="Sun J.-M."/>
        </authorList>
    </citation>
    <scope>NUCLEOTIDE SEQUENCE</scope>
    <source>
        <strain evidence="2">Adult_tree_wgs_1</strain>
        <tissue evidence="2">Leaves</tissue>
    </source>
</reference>
<feature type="compositionally biased region" description="Polar residues" evidence="1">
    <location>
        <begin position="127"/>
        <end position="145"/>
    </location>
</feature>